<accession>A0A839AJX2</accession>
<proteinExistence type="predicted"/>
<comment type="caution">
    <text evidence="1">The sequence shown here is derived from an EMBL/GenBank/DDBJ whole genome shotgun (WGS) entry which is preliminary data.</text>
</comment>
<name>A0A839AJX2_9HYPH</name>
<dbReference type="RefSeq" id="WP_182168158.1">
    <property type="nucleotide sequence ID" value="NZ_JACFXV010000067.1"/>
</dbReference>
<reference evidence="1 2" key="1">
    <citation type="submission" date="2020-07" db="EMBL/GenBank/DDBJ databases">
        <title>Stappia sp., F7233, whole genome shotgun sequencing project.</title>
        <authorList>
            <person name="Jiang S."/>
            <person name="Liu Z.W."/>
            <person name="Du Z.J."/>
        </authorList>
    </citation>
    <scope>NUCLEOTIDE SEQUENCE [LARGE SCALE GENOMIC DNA]</scope>
    <source>
        <strain evidence="1 2">F7233</strain>
    </source>
</reference>
<dbReference type="Proteomes" id="UP000541109">
    <property type="component" value="Unassembled WGS sequence"/>
</dbReference>
<dbReference type="EMBL" id="JACFXV010000067">
    <property type="protein sequence ID" value="MBA5779328.1"/>
    <property type="molecule type" value="Genomic_DNA"/>
</dbReference>
<keyword evidence="2" id="KW-1185">Reference proteome</keyword>
<organism evidence="1 2">
    <name type="scientific">Stappia albiluteola</name>
    <dbReference type="NCBI Taxonomy" id="2758565"/>
    <lineage>
        <taxon>Bacteria</taxon>
        <taxon>Pseudomonadati</taxon>
        <taxon>Pseudomonadota</taxon>
        <taxon>Alphaproteobacteria</taxon>
        <taxon>Hyphomicrobiales</taxon>
        <taxon>Stappiaceae</taxon>
        <taxon>Stappia</taxon>
    </lineage>
</organism>
<dbReference type="InterPro" id="IPR021251">
    <property type="entry name" value="DUF2793"/>
</dbReference>
<evidence type="ECO:0000313" key="1">
    <source>
        <dbReference type="EMBL" id="MBA5779328.1"/>
    </source>
</evidence>
<evidence type="ECO:0000313" key="2">
    <source>
        <dbReference type="Proteomes" id="UP000541109"/>
    </source>
</evidence>
<protein>
    <submittedName>
        <fullName evidence="1">DUF2793 domain-containing protein</fullName>
    </submittedName>
</protein>
<sequence>MNEALHVIDQAMNLVVLRRDLTEPPADPAEGDKYAIASPASGAWTGREGQIAVLVNGIWHFFTPETGWRLYDQATKQLLVWDGSEWKPLLETEVPQSFGVNTGADSYNRLAVKSDAALLSHDDVTPGSGDMRLVVNKKTQGNTASLIFQTSYSGRAEVGNSGSDALELKASADGAAWVDSLLLDPAGHTFRVTLNGQERSRWTAAGLGIGTLSPTSLLDVNSDRMRLRNPRTPASPTDSGNQGDICWDANFVYVCTAANTWRRAALSTW</sequence>
<gene>
    <name evidence="1" type="ORF">H2509_19535</name>
</gene>
<dbReference type="Pfam" id="PF10983">
    <property type="entry name" value="DUF2793"/>
    <property type="match status" value="1"/>
</dbReference>
<dbReference type="AlphaFoldDB" id="A0A839AJX2"/>